<comment type="similarity">
    <text evidence="1">Belongs to the bacterial solute-binding protein 1 family.</text>
</comment>
<dbReference type="RefSeq" id="WP_164325487.1">
    <property type="nucleotide sequence ID" value="NZ_JAAGLU010000923.1"/>
</dbReference>
<reference evidence="4" key="1">
    <citation type="submission" date="2020-01" db="EMBL/GenBank/DDBJ databases">
        <title>Insect and environment-associated Actinomycetes.</title>
        <authorList>
            <person name="Currrie C."/>
            <person name="Chevrette M."/>
            <person name="Carlson C."/>
            <person name="Stubbendieck R."/>
            <person name="Wendt-Pienkowski E."/>
        </authorList>
    </citation>
    <scope>NUCLEOTIDE SEQUENCE</scope>
    <source>
        <strain evidence="4">SID12501</strain>
    </source>
</reference>
<dbReference type="PANTHER" id="PTHR30061:SF50">
    <property type="entry name" value="MALTOSE_MALTODEXTRIN-BINDING PERIPLASMIC PROTEIN"/>
    <property type="match status" value="1"/>
</dbReference>
<name>A0A6B3CAP8_9ACTN</name>
<evidence type="ECO:0000256" key="1">
    <source>
        <dbReference type="ARBA" id="ARBA00008520"/>
    </source>
</evidence>
<dbReference type="Gene3D" id="3.40.190.10">
    <property type="entry name" value="Periplasmic binding protein-like II"/>
    <property type="match status" value="2"/>
</dbReference>
<dbReference type="PANTHER" id="PTHR30061">
    <property type="entry name" value="MALTOSE-BINDING PERIPLASMIC PROTEIN"/>
    <property type="match status" value="1"/>
</dbReference>
<dbReference type="EMBL" id="JAAGLU010000923">
    <property type="protein sequence ID" value="NEC93526.1"/>
    <property type="molecule type" value="Genomic_DNA"/>
</dbReference>
<dbReference type="InterPro" id="IPR006059">
    <property type="entry name" value="SBP"/>
</dbReference>
<protein>
    <submittedName>
        <fullName evidence="4">Extracellular solute-binding protein</fullName>
    </submittedName>
</protein>
<dbReference type="GO" id="GO:0042956">
    <property type="term" value="P:maltodextrin transmembrane transport"/>
    <property type="evidence" value="ECO:0007669"/>
    <property type="project" value="TreeGrafter"/>
</dbReference>
<evidence type="ECO:0000256" key="2">
    <source>
        <dbReference type="ARBA" id="ARBA00022448"/>
    </source>
</evidence>
<feature type="non-terminal residue" evidence="4">
    <location>
        <position position="135"/>
    </location>
</feature>
<dbReference type="SUPFAM" id="SSF53850">
    <property type="entry name" value="Periplasmic binding protein-like II"/>
    <property type="match status" value="1"/>
</dbReference>
<dbReference type="GO" id="GO:1901982">
    <property type="term" value="F:maltose binding"/>
    <property type="evidence" value="ECO:0007669"/>
    <property type="project" value="TreeGrafter"/>
</dbReference>
<dbReference type="AlphaFoldDB" id="A0A6B3CAP8"/>
<proteinExistence type="inferred from homology"/>
<dbReference type="GO" id="GO:0015768">
    <property type="term" value="P:maltose transport"/>
    <property type="evidence" value="ECO:0007669"/>
    <property type="project" value="TreeGrafter"/>
</dbReference>
<feature type="non-terminal residue" evidence="4">
    <location>
        <position position="1"/>
    </location>
</feature>
<comment type="caution">
    <text evidence="4">The sequence shown here is derived from an EMBL/GenBank/DDBJ whole genome shotgun (WGS) entry which is preliminary data.</text>
</comment>
<keyword evidence="3" id="KW-0732">Signal</keyword>
<organism evidence="4">
    <name type="scientific">Streptomyces sp. SID12501</name>
    <dbReference type="NCBI Taxonomy" id="2706042"/>
    <lineage>
        <taxon>Bacteria</taxon>
        <taxon>Bacillati</taxon>
        <taxon>Actinomycetota</taxon>
        <taxon>Actinomycetes</taxon>
        <taxon>Kitasatosporales</taxon>
        <taxon>Streptomycetaceae</taxon>
        <taxon>Streptomyces</taxon>
    </lineage>
</organism>
<dbReference type="GO" id="GO:0055052">
    <property type="term" value="C:ATP-binding cassette (ABC) transporter complex, substrate-binding subunit-containing"/>
    <property type="evidence" value="ECO:0007669"/>
    <property type="project" value="TreeGrafter"/>
</dbReference>
<evidence type="ECO:0000313" key="4">
    <source>
        <dbReference type="EMBL" id="NEC93526.1"/>
    </source>
</evidence>
<evidence type="ECO:0000256" key="3">
    <source>
        <dbReference type="ARBA" id="ARBA00022729"/>
    </source>
</evidence>
<accession>A0A6B3CAP8</accession>
<keyword evidence="2" id="KW-0813">Transport</keyword>
<gene>
    <name evidence="4" type="ORF">G3I71_49160</name>
</gene>
<sequence>RYLSVVTELDAAPPGSVTAAFAPVQTNFAAGTTAMMIHHPGSLNAMREALGDALGVVPLPVCDGAGPSTLTSMSGNVVLESCQDKDAAFEWISWLATEEPMRTVSTSIQGQLPVLESVAASEPFSTDPDLQLAVE</sequence>
<dbReference type="Pfam" id="PF13416">
    <property type="entry name" value="SBP_bac_8"/>
    <property type="match status" value="1"/>
</dbReference>